<accession>A0A7Y9JHA8</accession>
<evidence type="ECO:0000313" key="2">
    <source>
        <dbReference type="Proteomes" id="UP000529783"/>
    </source>
</evidence>
<keyword evidence="2" id="KW-1185">Reference proteome</keyword>
<dbReference type="EMBL" id="JACCBA010000001">
    <property type="protein sequence ID" value="NYD49147.1"/>
    <property type="molecule type" value="Genomic_DNA"/>
</dbReference>
<dbReference type="AlphaFoldDB" id="A0A7Y9JHA8"/>
<gene>
    <name evidence="1" type="ORF">BJY14_005130</name>
</gene>
<organism evidence="1 2">
    <name type="scientific">Actinomadura luteofluorescens</name>
    <dbReference type="NCBI Taxonomy" id="46163"/>
    <lineage>
        <taxon>Bacteria</taxon>
        <taxon>Bacillati</taxon>
        <taxon>Actinomycetota</taxon>
        <taxon>Actinomycetes</taxon>
        <taxon>Streptosporangiales</taxon>
        <taxon>Thermomonosporaceae</taxon>
        <taxon>Actinomadura</taxon>
    </lineage>
</organism>
<protein>
    <submittedName>
        <fullName evidence="1">Uncharacterized protein</fullName>
    </submittedName>
</protein>
<comment type="caution">
    <text evidence="1">The sequence shown here is derived from an EMBL/GenBank/DDBJ whole genome shotgun (WGS) entry which is preliminary data.</text>
</comment>
<reference evidence="1 2" key="1">
    <citation type="submission" date="2020-07" db="EMBL/GenBank/DDBJ databases">
        <title>Sequencing the genomes of 1000 actinobacteria strains.</title>
        <authorList>
            <person name="Klenk H.-P."/>
        </authorList>
    </citation>
    <scope>NUCLEOTIDE SEQUENCE [LARGE SCALE GENOMIC DNA]</scope>
    <source>
        <strain evidence="1 2">DSM 40398</strain>
    </source>
</reference>
<sequence length="41" mass="4271">MGSGFCLLSADFSQLAHIRLTSKPSSNALSWSATGWQAADG</sequence>
<dbReference type="Proteomes" id="UP000529783">
    <property type="component" value="Unassembled WGS sequence"/>
</dbReference>
<evidence type="ECO:0000313" key="1">
    <source>
        <dbReference type="EMBL" id="NYD49147.1"/>
    </source>
</evidence>
<name>A0A7Y9JHA8_9ACTN</name>
<proteinExistence type="predicted"/>